<accession>A0A484NK29</accession>
<protein>
    <submittedName>
        <fullName evidence="2">Uncharacterized protein</fullName>
    </submittedName>
</protein>
<evidence type="ECO:0000313" key="2">
    <source>
        <dbReference type="EMBL" id="VFR01380.1"/>
    </source>
</evidence>
<evidence type="ECO:0000313" key="3">
    <source>
        <dbReference type="Proteomes" id="UP000595140"/>
    </source>
</evidence>
<evidence type="ECO:0000256" key="1">
    <source>
        <dbReference type="SAM" id="SignalP"/>
    </source>
</evidence>
<keyword evidence="3" id="KW-1185">Reference proteome</keyword>
<dbReference type="EMBL" id="OOIL02006764">
    <property type="protein sequence ID" value="VFR01380.1"/>
    <property type="molecule type" value="Genomic_DNA"/>
</dbReference>
<proteinExistence type="predicted"/>
<organism evidence="2 3">
    <name type="scientific">Cuscuta campestris</name>
    <dbReference type="NCBI Taxonomy" id="132261"/>
    <lineage>
        <taxon>Eukaryota</taxon>
        <taxon>Viridiplantae</taxon>
        <taxon>Streptophyta</taxon>
        <taxon>Embryophyta</taxon>
        <taxon>Tracheophyta</taxon>
        <taxon>Spermatophyta</taxon>
        <taxon>Magnoliopsida</taxon>
        <taxon>eudicotyledons</taxon>
        <taxon>Gunneridae</taxon>
        <taxon>Pentapetalae</taxon>
        <taxon>asterids</taxon>
        <taxon>lamiids</taxon>
        <taxon>Solanales</taxon>
        <taxon>Convolvulaceae</taxon>
        <taxon>Cuscuteae</taxon>
        <taxon>Cuscuta</taxon>
        <taxon>Cuscuta subgen. Grammica</taxon>
        <taxon>Cuscuta sect. Cleistogrammica</taxon>
    </lineage>
</organism>
<reference evidence="2 3" key="1">
    <citation type="submission" date="2018-04" db="EMBL/GenBank/DDBJ databases">
        <authorList>
            <person name="Vogel A."/>
        </authorList>
    </citation>
    <scope>NUCLEOTIDE SEQUENCE [LARGE SCALE GENOMIC DNA]</scope>
</reference>
<gene>
    <name evidence="2" type="ORF">CCAM_LOCUS43155</name>
</gene>
<name>A0A484NK29_9ASTE</name>
<sequence length="129" mass="13556">MVKKSNCMAAGALMVVAAVVMLSLQQADAAPESFSCSGSTLCRGLAQSDCDAARRQIQADNRYFTGGNKGSTGVCSGHCGLFVSGSNCDLFGHEMITAFDQLRGQNCQKCGVKTFDDGCQFKADYVNGC</sequence>
<dbReference type="OrthoDB" id="1896086at2759"/>
<dbReference type="Pfam" id="PF15474">
    <property type="entry name" value="MU117"/>
    <property type="match status" value="1"/>
</dbReference>
<dbReference type="Proteomes" id="UP000595140">
    <property type="component" value="Unassembled WGS sequence"/>
</dbReference>
<keyword evidence="1" id="KW-0732">Signal</keyword>
<feature type="chain" id="PRO_5019720855" evidence="1">
    <location>
        <begin position="30"/>
        <end position="129"/>
    </location>
</feature>
<dbReference type="InterPro" id="IPR029167">
    <property type="entry name" value="Mug117"/>
</dbReference>
<dbReference type="AlphaFoldDB" id="A0A484NK29"/>
<feature type="signal peptide" evidence="1">
    <location>
        <begin position="1"/>
        <end position="29"/>
    </location>
</feature>